<dbReference type="InterPro" id="IPR020846">
    <property type="entry name" value="MFS_dom"/>
</dbReference>
<evidence type="ECO:0000256" key="8">
    <source>
        <dbReference type="RuleBase" id="RU363073"/>
    </source>
</evidence>
<feature type="compositionally biased region" description="Basic and acidic residues" evidence="9">
    <location>
        <begin position="210"/>
        <end position="222"/>
    </location>
</feature>
<keyword evidence="8" id="KW-0029">Amino-acid transport</keyword>
<keyword evidence="3 8" id="KW-0813">Transport</keyword>
<dbReference type="GO" id="GO:0022857">
    <property type="term" value="F:transmembrane transporter activity"/>
    <property type="evidence" value="ECO:0007669"/>
    <property type="project" value="InterPro"/>
</dbReference>
<dbReference type="SUPFAM" id="SSF103473">
    <property type="entry name" value="MFS general substrate transporter"/>
    <property type="match status" value="2"/>
</dbReference>
<name>A0A0F7SLV0_PHARH</name>
<proteinExistence type="inferred from homology"/>
<keyword evidence="5 8" id="KW-1133">Transmembrane helix</keyword>
<evidence type="ECO:0000313" key="11">
    <source>
        <dbReference type="EMBL" id="CED83057.1"/>
    </source>
</evidence>
<feature type="transmembrane region" description="Helical" evidence="8">
    <location>
        <begin position="267"/>
        <end position="290"/>
    </location>
</feature>
<evidence type="ECO:0000256" key="3">
    <source>
        <dbReference type="ARBA" id="ARBA00022448"/>
    </source>
</evidence>
<feature type="transmembrane region" description="Helical" evidence="8">
    <location>
        <begin position="499"/>
        <end position="522"/>
    </location>
</feature>
<dbReference type="PROSITE" id="PS50850">
    <property type="entry name" value="MFS"/>
    <property type="match status" value="1"/>
</dbReference>
<evidence type="ECO:0000259" key="10">
    <source>
        <dbReference type="PROSITE" id="PS50850"/>
    </source>
</evidence>
<feature type="transmembrane region" description="Helical" evidence="8">
    <location>
        <begin position="398"/>
        <end position="419"/>
    </location>
</feature>
<keyword evidence="8" id="KW-0926">Vacuole</keyword>
<evidence type="ECO:0000256" key="4">
    <source>
        <dbReference type="ARBA" id="ARBA00022692"/>
    </source>
</evidence>
<feature type="transmembrane region" description="Helical" evidence="8">
    <location>
        <begin position="465"/>
        <end position="487"/>
    </location>
</feature>
<evidence type="ECO:0000256" key="7">
    <source>
        <dbReference type="ARBA" id="ARBA00023136"/>
    </source>
</evidence>
<feature type="transmembrane region" description="Helical" evidence="8">
    <location>
        <begin position="120"/>
        <end position="137"/>
    </location>
</feature>
<protein>
    <recommendedName>
        <fullName evidence="8">Autophagy-related protein</fullName>
    </recommendedName>
</protein>
<evidence type="ECO:0000256" key="5">
    <source>
        <dbReference type="ARBA" id="ARBA00022989"/>
    </source>
</evidence>
<dbReference type="PANTHER" id="PTHR23519">
    <property type="entry name" value="AUTOPHAGY-RELATED PROTEIN 22"/>
    <property type="match status" value="1"/>
</dbReference>
<dbReference type="PANTHER" id="PTHR23519:SF1">
    <property type="entry name" value="AUTOPHAGY-RELATED PROTEIN 22"/>
    <property type="match status" value="1"/>
</dbReference>
<evidence type="ECO:0000256" key="1">
    <source>
        <dbReference type="ARBA" id="ARBA00004128"/>
    </source>
</evidence>
<dbReference type="Pfam" id="PF11700">
    <property type="entry name" value="ATG22"/>
    <property type="match status" value="1"/>
</dbReference>
<dbReference type="InterPro" id="IPR050495">
    <property type="entry name" value="ATG22/LtaA_families"/>
</dbReference>
<evidence type="ECO:0000256" key="2">
    <source>
        <dbReference type="ARBA" id="ARBA00006978"/>
    </source>
</evidence>
<comment type="subcellular location">
    <subcellularLocation>
        <location evidence="1 8">Vacuole membrane</location>
        <topology evidence="1 8">Multi-pass membrane protein</topology>
    </subcellularLocation>
</comment>
<dbReference type="GO" id="GO:0006914">
    <property type="term" value="P:autophagy"/>
    <property type="evidence" value="ECO:0007669"/>
    <property type="project" value="UniProtKB-KW"/>
</dbReference>
<dbReference type="EMBL" id="LN483142">
    <property type="protein sequence ID" value="CED83057.1"/>
    <property type="molecule type" value="Genomic_DNA"/>
</dbReference>
<keyword evidence="6 8" id="KW-0072">Autophagy</keyword>
<feature type="region of interest" description="Disordered" evidence="9">
    <location>
        <begin position="191"/>
        <end position="230"/>
    </location>
</feature>
<reference evidence="11" key="1">
    <citation type="submission" date="2014-08" db="EMBL/GenBank/DDBJ databases">
        <authorList>
            <person name="Sharma Rahul"/>
            <person name="Thines Marco"/>
        </authorList>
    </citation>
    <scope>NUCLEOTIDE SEQUENCE</scope>
</reference>
<dbReference type="InterPro" id="IPR024671">
    <property type="entry name" value="Atg22-like"/>
</dbReference>
<feature type="transmembrane region" description="Helical" evidence="8">
    <location>
        <begin position="95"/>
        <end position="114"/>
    </location>
</feature>
<dbReference type="AlphaFoldDB" id="A0A0F7SLV0"/>
<feature type="transmembrane region" description="Helical" evidence="8">
    <location>
        <begin position="64"/>
        <end position="83"/>
    </location>
</feature>
<dbReference type="GO" id="GO:0005774">
    <property type="term" value="C:vacuolar membrane"/>
    <property type="evidence" value="ECO:0007669"/>
    <property type="project" value="UniProtKB-SubCell"/>
</dbReference>
<feature type="domain" description="Major facilitator superfamily (MFS) profile" evidence="10">
    <location>
        <begin position="362"/>
        <end position="567"/>
    </location>
</feature>
<dbReference type="Gene3D" id="1.20.1250.20">
    <property type="entry name" value="MFS general substrate transporter like domains"/>
    <property type="match status" value="1"/>
</dbReference>
<sequence>MSVFIPVTLEQSAREAGFQAGDPTKPCVLHLNNTVSAMDAVIALEEASCKARFFGVVDIEPASFSLYTYSFAAILQTISVITMGSIANHPSRRKLLLLSFAALGSLSSMLFPLISNPNALSILAILAIASFACSWVCSNSYIPDLGMAGPEVIRARETWEEELRRAQVEREEGGDLGTGLMMPGLEFSRGVEPLRGPTDRRQDLVGQTKRMVEESDSEHEQEGEGEEEMVSAPLLPDQALIASMETQRLSTLRADYLRTLSIYVSQISLRGIAIGYTGGVLVLIPAFLIVTALDGSTRSLRLAVGLSGALWCLATGPAAVWLGTIRGWKKRGDRGWKDEVVEGWRGLGRMISIEEIKRLRNTFWFLLAWMFLSDAATTFSSTAIIFAKTSLHMSSSAVTIVAFLAQITGIFGGLSAPFIQARLGWTNKRCLIILVSLMACLPVYGCLGLLNGTRAVGGIRTPGEMYVVATLFGLVFGPFQSFARTVFSEMIPPGQEARWFGLYSITDKSSSFFGPFVVGLIADATGEIRYGFIFLLLILILPLPVLIYRVDVPAGREDAKQYNQHHE</sequence>
<dbReference type="GO" id="GO:0032974">
    <property type="term" value="P:amino acid transmembrane export from vacuole"/>
    <property type="evidence" value="ECO:0007669"/>
    <property type="project" value="TreeGrafter"/>
</dbReference>
<keyword evidence="4 8" id="KW-0812">Transmembrane</keyword>
<feature type="transmembrane region" description="Helical" evidence="8">
    <location>
        <begin position="528"/>
        <end position="548"/>
    </location>
</feature>
<accession>A0A0F7SLV0</accession>
<feature type="transmembrane region" description="Helical" evidence="8">
    <location>
        <begin position="363"/>
        <end position="386"/>
    </location>
</feature>
<feature type="transmembrane region" description="Helical" evidence="8">
    <location>
        <begin position="302"/>
        <end position="324"/>
    </location>
</feature>
<organism evidence="11">
    <name type="scientific">Phaffia rhodozyma</name>
    <name type="common">Yeast</name>
    <name type="synonym">Xanthophyllomyces dendrorhous</name>
    <dbReference type="NCBI Taxonomy" id="264483"/>
    <lineage>
        <taxon>Eukaryota</taxon>
        <taxon>Fungi</taxon>
        <taxon>Dikarya</taxon>
        <taxon>Basidiomycota</taxon>
        <taxon>Agaricomycotina</taxon>
        <taxon>Tremellomycetes</taxon>
        <taxon>Cystofilobasidiales</taxon>
        <taxon>Mrakiaceae</taxon>
        <taxon>Phaffia</taxon>
    </lineage>
</organism>
<comment type="similarity">
    <text evidence="2 8">Belongs to the ATG22 family.</text>
</comment>
<dbReference type="InterPro" id="IPR036259">
    <property type="entry name" value="MFS_trans_sf"/>
</dbReference>
<keyword evidence="7 8" id="KW-0472">Membrane</keyword>
<evidence type="ECO:0000256" key="6">
    <source>
        <dbReference type="ARBA" id="ARBA00023006"/>
    </source>
</evidence>
<evidence type="ECO:0000256" key="9">
    <source>
        <dbReference type="SAM" id="MobiDB-lite"/>
    </source>
</evidence>
<feature type="transmembrane region" description="Helical" evidence="8">
    <location>
        <begin position="431"/>
        <end position="450"/>
    </location>
</feature>
<comment type="function">
    <text evidence="8">Vacuolar effluxer which mediate the efflux of amino acids resulting from autophagic degradation. The release of autophagic amino acids allows the maintenance of protein synthesis and viability during nitrogen starvation.</text>
</comment>